<accession>A0A0H2QYT6</accession>
<dbReference type="AlphaFoldDB" id="A0A0H2QYT6"/>
<gene>
    <name evidence="2" type="ORF">SCHPADRAFT_911584</name>
</gene>
<feature type="region of interest" description="Disordered" evidence="1">
    <location>
        <begin position="73"/>
        <end position="110"/>
    </location>
</feature>
<feature type="compositionally biased region" description="Basic residues" evidence="1">
    <location>
        <begin position="101"/>
        <end position="110"/>
    </location>
</feature>
<proteinExistence type="predicted"/>
<reference evidence="2 3" key="1">
    <citation type="submission" date="2015-04" db="EMBL/GenBank/DDBJ databases">
        <title>Complete genome sequence of Schizopora paradoxa KUC8140, a cosmopolitan wood degrader in East Asia.</title>
        <authorList>
            <consortium name="DOE Joint Genome Institute"/>
            <person name="Min B."/>
            <person name="Park H."/>
            <person name="Jang Y."/>
            <person name="Kim J.-J."/>
            <person name="Kim K.H."/>
            <person name="Pangilinan J."/>
            <person name="Lipzen A."/>
            <person name="Riley R."/>
            <person name="Grigoriev I.V."/>
            <person name="Spatafora J.W."/>
            <person name="Choi I.-G."/>
        </authorList>
    </citation>
    <scope>NUCLEOTIDE SEQUENCE [LARGE SCALE GENOMIC DNA]</scope>
    <source>
        <strain evidence="2 3">KUC8140</strain>
    </source>
</reference>
<evidence type="ECO:0000313" key="2">
    <source>
        <dbReference type="EMBL" id="KLO04564.1"/>
    </source>
</evidence>
<sequence length="110" mass="12366">MAEELHATCRGMSWSPALVLYPQRLRLTPAGEDGDGDLQTPNFTRGIWQYEATIVDVQFASARNIASKLLATQEGKSLSTHRREPHAFESSYWRTSTRVSKQQRKGGSKN</sequence>
<evidence type="ECO:0000313" key="3">
    <source>
        <dbReference type="Proteomes" id="UP000053477"/>
    </source>
</evidence>
<dbReference type="InParanoid" id="A0A0H2QYT6"/>
<dbReference type="Proteomes" id="UP000053477">
    <property type="component" value="Unassembled WGS sequence"/>
</dbReference>
<dbReference type="EMBL" id="KQ086500">
    <property type="protein sequence ID" value="KLO04564.1"/>
    <property type="molecule type" value="Genomic_DNA"/>
</dbReference>
<evidence type="ECO:0000256" key="1">
    <source>
        <dbReference type="SAM" id="MobiDB-lite"/>
    </source>
</evidence>
<protein>
    <submittedName>
        <fullName evidence="2">Uncharacterized protein</fullName>
    </submittedName>
</protein>
<organism evidence="2 3">
    <name type="scientific">Schizopora paradoxa</name>
    <dbReference type="NCBI Taxonomy" id="27342"/>
    <lineage>
        <taxon>Eukaryota</taxon>
        <taxon>Fungi</taxon>
        <taxon>Dikarya</taxon>
        <taxon>Basidiomycota</taxon>
        <taxon>Agaricomycotina</taxon>
        <taxon>Agaricomycetes</taxon>
        <taxon>Hymenochaetales</taxon>
        <taxon>Schizoporaceae</taxon>
        <taxon>Schizopora</taxon>
    </lineage>
</organism>
<keyword evidence="3" id="KW-1185">Reference proteome</keyword>
<name>A0A0H2QYT6_9AGAM</name>